<feature type="coiled-coil region" evidence="1">
    <location>
        <begin position="1"/>
        <end position="35"/>
    </location>
</feature>
<name>A0A1U7M404_TISCR</name>
<accession>A0A1U7M404</accession>
<evidence type="ECO:0000313" key="2">
    <source>
        <dbReference type="EMBL" id="OLS02016.1"/>
    </source>
</evidence>
<evidence type="ECO:0000313" key="3">
    <source>
        <dbReference type="Proteomes" id="UP000186112"/>
    </source>
</evidence>
<sequence length="136" mass="16586">MKKTLKQYNSLIKEIKELNEEIERMKNKKYSYEKDSVTGSNSEFPYQPMNFNIEGIVTIDTTVKEKILINRKYKCEEIKLEIEKFISDIPDSLTRRVFRYRYIDNLEWLPIARRIGRHDESYPRKMIHDRYLEKID</sequence>
<reference evidence="2 3" key="1">
    <citation type="submission" date="2016-02" db="EMBL/GenBank/DDBJ databases">
        <title>Genome sequence of Tissierella creatinophila DSM 6911.</title>
        <authorList>
            <person name="Poehlein A."/>
            <person name="Daniel R."/>
        </authorList>
    </citation>
    <scope>NUCLEOTIDE SEQUENCE [LARGE SCALE GENOMIC DNA]</scope>
    <source>
        <strain evidence="2 3">DSM 6911</strain>
    </source>
</reference>
<protein>
    <submittedName>
        <fullName evidence="2">Uncharacterized protein</fullName>
    </submittedName>
</protein>
<dbReference type="Proteomes" id="UP000186112">
    <property type="component" value="Unassembled WGS sequence"/>
</dbReference>
<evidence type="ECO:0000256" key="1">
    <source>
        <dbReference type="SAM" id="Coils"/>
    </source>
</evidence>
<dbReference type="AlphaFoldDB" id="A0A1U7M404"/>
<comment type="caution">
    <text evidence="2">The sequence shown here is derived from an EMBL/GenBank/DDBJ whole genome shotgun (WGS) entry which is preliminary data.</text>
</comment>
<organism evidence="2 3">
    <name type="scientific">Tissierella creatinophila DSM 6911</name>
    <dbReference type="NCBI Taxonomy" id="1123403"/>
    <lineage>
        <taxon>Bacteria</taxon>
        <taxon>Bacillati</taxon>
        <taxon>Bacillota</taxon>
        <taxon>Tissierellia</taxon>
        <taxon>Tissierellales</taxon>
        <taxon>Tissierellaceae</taxon>
        <taxon>Tissierella</taxon>
    </lineage>
</organism>
<keyword evidence="3" id="KW-1185">Reference proteome</keyword>
<dbReference type="RefSeq" id="WP_075727664.1">
    <property type="nucleotide sequence ID" value="NZ_LTDM01000049.1"/>
</dbReference>
<keyword evidence="1" id="KW-0175">Coiled coil</keyword>
<gene>
    <name evidence="2" type="ORF">TICRE_20200</name>
</gene>
<dbReference type="EMBL" id="LTDM01000049">
    <property type="protein sequence ID" value="OLS02016.1"/>
    <property type="molecule type" value="Genomic_DNA"/>
</dbReference>
<proteinExistence type="predicted"/>
<dbReference type="OrthoDB" id="1698141at2"/>